<comment type="caution">
    <text evidence="1">The sequence shown here is derived from an EMBL/GenBank/DDBJ whole genome shotgun (WGS) entry which is preliminary data.</text>
</comment>
<dbReference type="AlphaFoldDB" id="A0A396J920"/>
<dbReference type="Gramene" id="rna7281">
    <property type="protein sequence ID" value="RHN71657.1"/>
    <property type="gene ID" value="gene7281"/>
</dbReference>
<proteinExistence type="predicted"/>
<dbReference type="EMBL" id="PSQE01000002">
    <property type="protein sequence ID" value="RHN71657.1"/>
    <property type="molecule type" value="Genomic_DNA"/>
</dbReference>
<gene>
    <name evidence="1" type="ORF">MtrunA17_Chr2g0279221</name>
</gene>
<sequence>MSEIRCRYLNVNLNSFSTQVVIMCEKMAMKLLKGKRVLACANGGSNIIIFGTKSIENK</sequence>
<dbReference type="Proteomes" id="UP000265566">
    <property type="component" value="Chromosome 2"/>
</dbReference>
<organism evidence="1 2">
    <name type="scientific">Medicago truncatula</name>
    <name type="common">Barrel medic</name>
    <name type="synonym">Medicago tribuloides</name>
    <dbReference type="NCBI Taxonomy" id="3880"/>
    <lineage>
        <taxon>Eukaryota</taxon>
        <taxon>Viridiplantae</taxon>
        <taxon>Streptophyta</taxon>
        <taxon>Embryophyta</taxon>
        <taxon>Tracheophyta</taxon>
        <taxon>Spermatophyta</taxon>
        <taxon>Magnoliopsida</taxon>
        <taxon>eudicotyledons</taxon>
        <taxon>Gunneridae</taxon>
        <taxon>Pentapetalae</taxon>
        <taxon>rosids</taxon>
        <taxon>fabids</taxon>
        <taxon>Fabales</taxon>
        <taxon>Fabaceae</taxon>
        <taxon>Papilionoideae</taxon>
        <taxon>50 kb inversion clade</taxon>
        <taxon>NPAAA clade</taxon>
        <taxon>Hologalegina</taxon>
        <taxon>IRL clade</taxon>
        <taxon>Trifolieae</taxon>
        <taxon>Medicago</taxon>
    </lineage>
</organism>
<name>A0A396J920_MEDTR</name>
<reference evidence="2" key="1">
    <citation type="journal article" date="2018" name="Nat. Plants">
        <title>Whole-genome landscape of Medicago truncatula symbiotic genes.</title>
        <authorList>
            <person name="Pecrix Y."/>
            <person name="Staton S.E."/>
            <person name="Sallet E."/>
            <person name="Lelandais-Briere C."/>
            <person name="Moreau S."/>
            <person name="Carrere S."/>
            <person name="Blein T."/>
            <person name="Jardinaud M.F."/>
            <person name="Latrasse D."/>
            <person name="Zouine M."/>
            <person name="Zahm M."/>
            <person name="Kreplak J."/>
            <person name="Mayjonade B."/>
            <person name="Satge C."/>
            <person name="Perez M."/>
            <person name="Cauet S."/>
            <person name="Marande W."/>
            <person name="Chantry-Darmon C."/>
            <person name="Lopez-Roques C."/>
            <person name="Bouchez O."/>
            <person name="Berard A."/>
            <person name="Debelle F."/>
            <person name="Munos S."/>
            <person name="Bendahmane A."/>
            <person name="Berges H."/>
            <person name="Niebel A."/>
            <person name="Buitink J."/>
            <person name="Frugier F."/>
            <person name="Benhamed M."/>
            <person name="Crespi M."/>
            <person name="Gouzy J."/>
            <person name="Gamas P."/>
        </authorList>
    </citation>
    <scope>NUCLEOTIDE SEQUENCE [LARGE SCALE GENOMIC DNA]</scope>
    <source>
        <strain evidence="2">cv. Jemalong A17</strain>
    </source>
</reference>
<protein>
    <submittedName>
        <fullName evidence="1">Uncharacterized protein</fullName>
    </submittedName>
</protein>
<evidence type="ECO:0000313" key="2">
    <source>
        <dbReference type="Proteomes" id="UP000265566"/>
    </source>
</evidence>
<accession>A0A396J920</accession>
<evidence type="ECO:0000313" key="1">
    <source>
        <dbReference type="EMBL" id="RHN71657.1"/>
    </source>
</evidence>